<evidence type="ECO:0000313" key="3">
    <source>
        <dbReference type="EMBL" id="PKY12206.1"/>
    </source>
</evidence>
<feature type="transmembrane region" description="Helical" evidence="1">
    <location>
        <begin position="45"/>
        <end position="76"/>
    </location>
</feature>
<keyword evidence="1" id="KW-0812">Transmembrane</keyword>
<comment type="caution">
    <text evidence="3">The sequence shown here is derived from an EMBL/GenBank/DDBJ whole genome shotgun (WGS) entry which is preliminary data.</text>
</comment>
<feature type="transmembrane region" description="Helical" evidence="1">
    <location>
        <begin position="88"/>
        <end position="106"/>
    </location>
</feature>
<dbReference type="RefSeq" id="WP_101536408.1">
    <property type="nucleotide sequence ID" value="NZ_MXAV01000002.1"/>
</dbReference>
<sequence length="431" mass="49065">MRITLITALPRWGAGWIEAFLFPVLGLLLAWELSPTDPLLLKQPFPWLLIIPLLIALRYELLPALLSVIILASTFLWHPYPEIRGLEVFAGTVLVILIASEYAGYWTRKEAGRSLQEEITTTRFRQLSDDLYVTRISQDRLEQSLLYHPMSIRSAMLELKKQLAEKKGVLDKDLGESILYFLNQLVGVQVASIFETKKGAANPSLIANFGDVHPWEIHDPVLREAMESAHSQTLANLEITAIDTYISAHVHTSSPGMHFILTVEDMSFFAINKESLQTIEVIFQYLCNYADSQIKAATLLDIWPDCPAEFAIDLMQLQKLAQRIPQVGMFVLYEFHKGPASDQVLEYLGRLRRGLDILWIHDNHEKVNLIALLPFAGNMAAEGHFQRMRAESNIHYRKQWDQCYTSHKVVAVNNRSCESQIRQILEEGIAS</sequence>
<keyword evidence="1" id="KW-1133">Transmembrane helix</keyword>
<accession>A0A2I1DQQ0</accession>
<feature type="domain" description="PelD GGDEF" evidence="2">
    <location>
        <begin position="304"/>
        <end position="427"/>
    </location>
</feature>
<dbReference type="EMBL" id="MXAV01000002">
    <property type="protein sequence ID" value="PKY12206.1"/>
    <property type="molecule type" value="Genomic_DNA"/>
</dbReference>
<dbReference type="InterPro" id="IPR031583">
    <property type="entry name" value="PelD_GGDEF"/>
</dbReference>
<reference evidence="3 4" key="1">
    <citation type="submission" date="2017-03" db="EMBL/GenBank/DDBJ databases">
        <title>Draft genime sequence of the acidophilic sulfur-oxidizing bacterium Acidithiobacillus sp. SH, isolated from seawater.</title>
        <authorList>
            <person name="Sharmin S."/>
            <person name="Tokuhisa M."/>
            <person name="Kanao T."/>
            <person name="Kamimura K."/>
        </authorList>
    </citation>
    <scope>NUCLEOTIDE SEQUENCE [LARGE SCALE GENOMIC DNA]</scope>
    <source>
        <strain evidence="3 4">SH</strain>
    </source>
</reference>
<dbReference type="Gene3D" id="3.30.450.40">
    <property type="match status" value="1"/>
</dbReference>
<keyword evidence="1" id="KW-0472">Membrane</keyword>
<dbReference type="InterPro" id="IPR029016">
    <property type="entry name" value="GAF-like_dom_sf"/>
</dbReference>
<dbReference type="OrthoDB" id="5442761at2"/>
<evidence type="ECO:0000313" key="4">
    <source>
        <dbReference type="Proteomes" id="UP000234329"/>
    </source>
</evidence>
<dbReference type="InParanoid" id="A0A2I1DQQ0"/>
<feature type="transmembrane region" description="Helical" evidence="1">
    <location>
        <begin position="12"/>
        <end position="33"/>
    </location>
</feature>
<evidence type="ECO:0000259" key="2">
    <source>
        <dbReference type="Pfam" id="PF16963"/>
    </source>
</evidence>
<dbReference type="Gene3D" id="3.30.70.2880">
    <property type="match status" value="1"/>
</dbReference>
<name>A0A2I1DQQ0_9PROT</name>
<dbReference type="InterPro" id="IPR038367">
    <property type="entry name" value="PelD_GGDEF_sf"/>
</dbReference>
<dbReference type="AlphaFoldDB" id="A0A2I1DQQ0"/>
<evidence type="ECO:0000256" key="1">
    <source>
        <dbReference type="SAM" id="Phobius"/>
    </source>
</evidence>
<dbReference type="Pfam" id="PF16963">
    <property type="entry name" value="PelD_GGDEF"/>
    <property type="match status" value="1"/>
</dbReference>
<organism evidence="3 4">
    <name type="scientific">Acidithiobacillus marinus</name>
    <dbReference type="NCBI Taxonomy" id="187490"/>
    <lineage>
        <taxon>Bacteria</taxon>
        <taxon>Pseudomonadati</taxon>
        <taxon>Pseudomonadota</taxon>
        <taxon>Acidithiobacillia</taxon>
        <taxon>Acidithiobacillales</taxon>
        <taxon>Acidithiobacillaceae</taxon>
        <taxon>Acidithiobacillus</taxon>
    </lineage>
</organism>
<protein>
    <recommendedName>
        <fullName evidence="2">PelD GGDEF domain-containing protein</fullName>
    </recommendedName>
</protein>
<proteinExistence type="predicted"/>
<keyword evidence="4" id="KW-1185">Reference proteome</keyword>
<dbReference type="Proteomes" id="UP000234329">
    <property type="component" value="Unassembled WGS sequence"/>
</dbReference>
<gene>
    <name evidence="3" type="ORF">B1757_00210</name>
</gene>